<dbReference type="EC" id="2.7.13.3" evidence="3"/>
<feature type="transmembrane region" description="Helical" evidence="9">
    <location>
        <begin position="12"/>
        <end position="34"/>
    </location>
</feature>
<proteinExistence type="predicted"/>
<dbReference type="SMART" id="SM00388">
    <property type="entry name" value="HisKA"/>
    <property type="match status" value="1"/>
</dbReference>
<evidence type="ECO:0000256" key="2">
    <source>
        <dbReference type="ARBA" id="ARBA00004651"/>
    </source>
</evidence>
<evidence type="ECO:0000256" key="3">
    <source>
        <dbReference type="ARBA" id="ARBA00012438"/>
    </source>
</evidence>
<dbReference type="InterPro" id="IPR036890">
    <property type="entry name" value="HATPase_C_sf"/>
</dbReference>
<dbReference type="AlphaFoldDB" id="A0A9D2J0Q8"/>
<keyword evidence="8" id="KW-0902">Two-component regulatory system</keyword>
<protein>
    <recommendedName>
        <fullName evidence="3">histidine kinase</fullName>
        <ecNumber evidence="3">2.7.13.3</ecNumber>
    </recommendedName>
</protein>
<evidence type="ECO:0000256" key="7">
    <source>
        <dbReference type="ARBA" id="ARBA00022777"/>
    </source>
</evidence>
<dbReference type="GO" id="GO:0000155">
    <property type="term" value="F:phosphorelay sensor kinase activity"/>
    <property type="evidence" value="ECO:0007669"/>
    <property type="project" value="InterPro"/>
</dbReference>
<evidence type="ECO:0000313" key="11">
    <source>
        <dbReference type="EMBL" id="HIZ31494.1"/>
    </source>
</evidence>
<dbReference type="SUPFAM" id="SSF47384">
    <property type="entry name" value="Homodimeric domain of signal transducing histidine kinase"/>
    <property type="match status" value="1"/>
</dbReference>
<keyword evidence="4" id="KW-1003">Cell membrane</keyword>
<evidence type="ECO:0000256" key="5">
    <source>
        <dbReference type="ARBA" id="ARBA00022553"/>
    </source>
</evidence>
<comment type="caution">
    <text evidence="11">The sequence shown here is derived from an EMBL/GenBank/DDBJ whole genome shotgun (WGS) entry which is preliminary data.</text>
</comment>
<keyword evidence="5" id="KW-0597">Phosphoprotein</keyword>
<dbReference type="PRINTS" id="PR01780">
    <property type="entry name" value="LANTIREGPROT"/>
</dbReference>
<dbReference type="EMBL" id="DXBV01000100">
    <property type="protein sequence ID" value="HIZ31494.1"/>
    <property type="molecule type" value="Genomic_DNA"/>
</dbReference>
<keyword evidence="6" id="KW-0808">Transferase</keyword>
<dbReference type="PANTHER" id="PTHR44936:SF9">
    <property type="entry name" value="SENSOR PROTEIN CREC"/>
    <property type="match status" value="1"/>
</dbReference>
<evidence type="ECO:0000256" key="1">
    <source>
        <dbReference type="ARBA" id="ARBA00000085"/>
    </source>
</evidence>
<dbReference type="InterPro" id="IPR005467">
    <property type="entry name" value="His_kinase_dom"/>
</dbReference>
<evidence type="ECO:0000256" key="9">
    <source>
        <dbReference type="SAM" id="Phobius"/>
    </source>
</evidence>
<evidence type="ECO:0000256" key="8">
    <source>
        <dbReference type="ARBA" id="ARBA00023012"/>
    </source>
</evidence>
<dbReference type="InterPro" id="IPR008358">
    <property type="entry name" value="Sig_transdc_His_kin/Pase_MprB"/>
</dbReference>
<feature type="domain" description="Histidine kinase" evidence="10">
    <location>
        <begin position="247"/>
        <end position="457"/>
    </location>
</feature>
<gene>
    <name evidence="11" type="ORF">H9813_09750</name>
</gene>
<reference evidence="11" key="2">
    <citation type="submission" date="2021-04" db="EMBL/GenBank/DDBJ databases">
        <authorList>
            <person name="Gilroy R."/>
        </authorList>
    </citation>
    <scope>NUCLEOTIDE SEQUENCE</scope>
    <source>
        <strain evidence="11">ChiGjej4B4-18154</strain>
    </source>
</reference>
<comment type="catalytic activity">
    <reaction evidence="1">
        <text>ATP + protein L-histidine = ADP + protein N-phospho-L-histidine.</text>
        <dbReference type="EC" id="2.7.13.3"/>
    </reaction>
</comment>
<dbReference type="InterPro" id="IPR003661">
    <property type="entry name" value="HisK_dim/P_dom"/>
</dbReference>
<accession>A0A9D2J0Q8</accession>
<dbReference type="SUPFAM" id="SSF55874">
    <property type="entry name" value="ATPase domain of HSP90 chaperone/DNA topoisomerase II/histidine kinase"/>
    <property type="match status" value="1"/>
</dbReference>
<keyword evidence="9" id="KW-0472">Membrane</keyword>
<dbReference type="SMART" id="SM00387">
    <property type="entry name" value="HATPase_c"/>
    <property type="match status" value="1"/>
</dbReference>
<evidence type="ECO:0000259" key="10">
    <source>
        <dbReference type="PROSITE" id="PS50109"/>
    </source>
</evidence>
<dbReference type="Gene3D" id="3.30.565.10">
    <property type="entry name" value="Histidine kinase-like ATPase, C-terminal domain"/>
    <property type="match status" value="1"/>
</dbReference>
<evidence type="ECO:0000256" key="6">
    <source>
        <dbReference type="ARBA" id="ARBA00022679"/>
    </source>
</evidence>
<dbReference type="InterPro" id="IPR036097">
    <property type="entry name" value="HisK_dim/P_sf"/>
</dbReference>
<keyword evidence="9" id="KW-1133">Transmembrane helix</keyword>
<dbReference type="InterPro" id="IPR050980">
    <property type="entry name" value="2C_sensor_his_kinase"/>
</dbReference>
<keyword evidence="9" id="KW-0812">Transmembrane</keyword>
<organism evidence="11 12">
    <name type="scientific">Candidatus Allofournierella merdipullorum</name>
    <dbReference type="NCBI Taxonomy" id="2838595"/>
    <lineage>
        <taxon>Bacteria</taxon>
        <taxon>Bacillati</taxon>
        <taxon>Bacillota</taxon>
        <taxon>Clostridia</taxon>
        <taxon>Eubacteriales</taxon>
        <taxon>Oscillospiraceae</taxon>
        <taxon>Allofournierella</taxon>
    </lineage>
</organism>
<dbReference type="InterPro" id="IPR003594">
    <property type="entry name" value="HATPase_dom"/>
</dbReference>
<dbReference type="Pfam" id="PF02518">
    <property type="entry name" value="HATPase_c"/>
    <property type="match status" value="1"/>
</dbReference>
<evidence type="ECO:0000256" key="4">
    <source>
        <dbReference type="ARBA" id="ARBA00022475"/>
    </source>
</evidence>
<reference evidence="11" key="1">
    <citation type="journal article" date="2021" name="PeerJ">
        <title>Extensive microbial diversity within the chicken gut microbiome revealed by metagenomics and culture.</title>
        <authorList>
            <person name="Gilroy R."/>
            <person name="Ravi A."/>
            <person name="Getino M."/>
            <person name="Pursley I."/>
            <person name="Horton D.L."/>
            <person name="Alikhan N.F."/>
            <person name="Baker D."/>
            <person name="Gharbi K."/>
            <person name="Hall N."/>
            <person name="Watson M."/>
            <person name="Adriaenssens E.M."/>
            <person name="Foster-Nyarko E."/>
            <person name="Jarju S."/>
            <person name="Secka A."/>
            <person name="Antonio M."/>
            <person name="Oren A."/>
            <person name="Chaudhuri R.R."/>
            <person name="La Ragione R."/>
            <person name="Hildebrand F."/>
            <person name="Pallen M.J."/>
        </authorList>
    </citation>
    <scope>NUCLEOTIDE SEQUENCE</scope>
    <source>
        <strain evidence="11">ChiGjej4B4-18154</strain>
    </source>
</reference>
<sequence length="457" mass="50284">MEKRVKRRWGLTALFWRYLLTTGTVMVLLAALWWGALTGLMRCGFVFSASTAATGLEVVVPALENGSLAPEQLPYYYRWAVFDENGELLRSAGMDERRLGYACQALAGDVRPKGIFYSQYHRVVWLPDGTACVLQYDYSMPYGTEELQRRLPEFQTCATILLLAFWSITGALMTHHFAGLLRRDAALLTGAARTITERRLDVPFASRARVREFDETLQAMETLRGSLAASLEEQWAMEQQRGLELAALTHDLKTPLSVISGNAELLAEDSLTAAQRESADAILRGALRLEDYIARLRQMAYPGAQEQDSEESVEMRQLVSGWQSMGRGLCAAKGIALHCGDAPEGVAIVRRVSLDRAVENLVDNAVRYTPVHGEIFLSICATKDHQTIGVEDSGPGFSAEALAKGEQAFFTSDASRSGNGHLGLGLYYTAQVARCHGGQLRLSNTDRGGRAELVLPV</sequence>
<dbReference type="Gene3D" id="1.10.287.130">
    <property type="match status" value="1"/>
</dbReference>
<keyword evidence="7 11" id="KW-0418">Kinase</keyword>
<comment type="subcellular location">
    <subcellularLocation>
        <location evidence="2">Cell membrane</location>
        <topology evidence="2">Multi-pass membrane protein</topology>
    </subcellularLocation>
</comment>
<dbReference type="PANTHER" id="PTHR44936">
    <property type="entry name" value="SENSOR PROTEIN CREC"/>
    <property type="match status" value="1"/>
</dbReference>
<evidence type="ECO:0000313" key="12">
    <source>
        <dbReference type="Proteomes" id="UP000824035"/>
    </source>
</evidence>
<dbReference type="PROSITE" id="PS50109">
    <property type="entry name" value="HIS_KIN"/>
    <property type="match status" value="1"/>
</dbReference>
<dbReference type="CDD" id="cd00082">
    <property type="entry name" value="HisKA"/>
    <property type="match status" value="1"/>
</dbReference>
<dbReference type="Pfam" id="PF00512">
    <property type="entry name" value="HisKA"/>
    <property type="match status" value="1"/>
</dbReference>
<name>A0A9D2J0Q8_9FIRM</name>
<dbReference type="GO" id="GO:0005886">
    <property type="term" value="C:plasma membrane"/>
    <property type="evidence" value="ECO:0007669"/>
    <property type="project" value="UniProtKB-SubCell"/>
</dbReference>
<dbReference type="Proteomes" id="UP000824035">
    <property type="component" value="Unassembled WGS sequence"/>
</dbReference>